<dbReference type="SMART" id="SM00110">
    <property type="entry name" value="C1Q"/>
    <property type="match status" value="1"/>
</dbReference>
<dbReference type="InterPro" id="IPR050392">
    <property type="entry name" value="Collagen/C1q_domain"/>
</dbReference>
<evidence type="ECO:0000259" key="5">
    <source>
        <dbReference type="PROSITE" id="PS50871"/>
    </source>
</evidence>
<dbReference type="InterPro" id="IPR008983">
    <property type="entry name" value="Tumour_necrosis_fac-like_dom"/>
</dbReference>
<dbReference type="SUPFAM" id="SSF49842">
    <property type="entry name" value="TNF-like"/>
    <property type="match status" value="1"/>
</dbReference>
<evidence type="ECO:0000256" key="2">
    <source>
        <dbReference type="ARBA" id="ARBA00022525"/>
    </source>
</evidence>
<evidence type="ECO:0000256" key="4">
    <source>
        <dbReference type="SAM" id="SignalP"/>
    </source>
</evidence>
<gene>
    <name evidence="6" type="ORF">DPMN_161329</name>
</gene>
<dbReference type="EMBL" id="JAIWYP010000008">
    <property type="protein sequence ID" value="KAH3783392.1"/>
    <property type="molecule type" value="Genomic_DNA"/>
</dbReference>
<feature type="chain" id="PRO_5039174453" description="C1q domain-containing protein" evidence="4">
    <location>
        <begin position="19"/>
        <end position="339"/>
    </location>
</feature>
<reference evidence="6" key="2">
    <citation type="submission" date="2020-11" db="EMBL/GenBank/DDBJ databases">
        <authorList>
            <person name="McCartney M.A."/>
            <person name="Auch B."/>
            <person name="Kono T."/>
            <person name="Mallez S."/>
            <person name="Becker A."/>
            <person name="Gohl D.M."/>
            <person name="Silverstein K.A.T."/>
            <person name="Koren S."/>
            <person name="Bechman K.B."/>
            <person name="Herman A."/>
            <person name="Abrahante J.E."/>
            <person name="Garbe J."/>
        </authorList>
    </citation>
    <scope>NUCLEOTIDE SEQUENCE</scope>
    <source>
        <strain evidence="6">Duluth1</strain>
        <tissue evidence="6">Whole animal</tissue>
    </source>
</reference>
<proteinExistence type="predicted"/>
<evidence type="ECO:0000313" key="6">
    <source>
        <dbReference type="EMBL" id="KAH3783392.1"/>
    </source>
</evidence>
<protein>
    <recommendedName>
        <fullName evidence="5">C1q domain-containing protein</fullName>
    </recommendedName>
</protein>
<sequence length="339" mass="37308">MLSLIIPFLFSGLIVVQARDGLGKNGDHELLTKANGSYEEKNDAINELRKTQQQQEAKIDTLMSVIDEMKRIQNQKDETIHKIQLDLDNLRFENSQLTQSFSKCAGQIQSISGSLQHLEKTNKGYEQLMNENTMKTFEAGANALLEDEATINETRSQSEYFGKISIMSTDESKREETTQHNDGEDAVKRTVSGRHAGTDLVAFFATLSQTAEHLGEHQNVLFDNIITNVGSGYNQHLGGFTAPVSGVYVFMTTLLSQNGHNAHFQLVRNGHVVCNMYVGGTGGAANHDTSAGSFVLQLSKGDVVAIQNLDSGEILFGFNYSYFSGFLLKAIEEDPSIIG</sequence>
<dbReference type="InterPro" id="IPR001073">
    <property type="entry name" value="C1q_dom"/>
</dbReference>
<feature type="domain" description="C1q" evidence="5">
    <location>
        <begin position="196"/>
        <end position="334"/>
    </location>
</feature>
<keyword evidence="4" id="KW-0732">Signal</keyword>
<keyword evidence="7" id="KW-1185">Reference proteome</keyword>
<dbReference type="PRINTS" id="PR00007">
    <property type="entry name" value="COMPLEMNTC1Q"/>
</dbReference>
<dbReference type="PANTHER" id="PTHR15427">
    <property type="entry name" value="EMILIN ELASTIN MICROFIBRIL INTERFACE-LOCATED PROTEIN ELASTIN MICROFIBRIL INTERFACER"/>
    <property type="match status" value="1"/>
</dbReference>
<feature type="signal peptide" evidence="4">
    <location>
        <begin position="1"/>
        <end position="18"/>
    </location>
</feature>
<dbReference type="AlphaFoldDB" id="A0A9D4ESY1"/>
<evidence type="ECO:0000313" key="7">
    <source>
        <dbReference type="Proteomes" id="UP000828390"/>
    </source>
</evidence>
<name>A0A9D4ESY1_DREPO</name>
<dbReference type="PANTHER" id="PTHR15427:SF33">
    <property type="entry name" value="COLLAGEN IV NC1 DOMAIN-CONTAINING PROTEIN"/>
    <property type="match status" value="1"/>
</dbReference>
<dbReference type="Proteomes" id="UP000828390">
    <property type="component" value="Unassembled WGS sequence"/>
</dbReference>
<organism evidence="6 7">
    <name type="scientific">Dreissena polymorpha</name>
    <name type="common">Zebra mussel</name>
    <name type="synonym">Mytilus polymorpha</name>
    <dbReference type="NCBI Taxonomy" id="45954"/>
    <lineage>
        <taxon>Eukaryota</taxon>
        <taxon>Metazoa</taxon>
        <taxon>Spiralia</taxon>
        <taxon>Lophotrochozoa</taxon>
        <taxon>Mollusca</taxon>
        <taxon>Bivalvia</taxon>
        <taxon>Autobranchia</taxon>
        <taxon>Heteroconchia</taxon>
        <taxon>Euheterodonta</taxon>
        <taxon>Imparidentia</taxon>
        <taxon>Neoheterodontei</taxon>
        <taxon>Myida</taxon>
        <taxon>Dreissenoidea</taxon>
        <taxon>Dreissenidae</taxon>
        <taxon>Dreissena</taxon>
    </lineage>
</organism>
<dbReference type="GO" id="GO:0005581">
    <property type="term" value="C:collagen trimer"/>
    <property type="evidence" value="ECO:0007669"/>
    <property type="project" value="UniProtKB-KW"/>
</dbReference>
<keyword evidence="2" id="KW-0964">Secreted</keyword>
<dbReference type="Gene3D" id="2.60.120.40">
    <property type="match status" value="1"/>
</dbReference>
<keyword evidence="3" id="KW-0175">Coiled coil</keyword>
<accession>A0A9D4ESY1</accession>
<dbReference type="OrthoDB" id="6152274at2759"/>
<dbReference type="PROSITE" id="PS50871">
    <property type="entry name" value="C1Q"/>
    <property type="match status" value="1"/>
</dbReference>
<comment type="caution">
    <text evidence="6">The sequence shown here is derived from an EMBL/GenBank/DDBJ whole genome shotgun (WGS) entry which is preliminary data.</text>
</comment>
<evidence type="ECO:0000256" key="1">
    <source>
        <dbReference type="ARBA" id="ARBA00004613"/>
    </source>
</evidence>
<dbReference type="Pfam" id="PF00386">
    <property type="entry name" value="C1q"/>
    <property type="match status" value="1"/>
</dbReference>
<evidence type="ECO:0000256" key="3">
    <source>
        <dbReference type="SAM" id="Coils"/>
    </source>
</evidence>
<reference evidence="6" key="1">
    <citation type="journal article" date="2019" name="bioRxiv">
        <title>The Genome of the Zebra Mussel, Dreissena polymorpha: A Resource for Invasive Species Research.</title>
        <authorList>
            <person name="McCartney M.A."/>
            <person name="Auch B."/>
            <person name="Kono T."/>
            <person name="Mallez S."/>
            <person name="Zhang Y."/>
            <person name="Obille A."/>
            <person name="Becker A."/>
            <person name="Abrahante J.E."/>
            <person name="Garbe J."/>
            <person name="Badalamenti J.P."/>
            <person name="Herman A."/>
            <person name="Mangelson H."/>
            <person name="Liachko I."/>
            <person name="Sullivan S."/>
            <person name="Sone E.D."/>
            <person name="Koren S."/>
            <person name="Silverstein K.A.T."/>
            <person name="Beckman K.B."/>
            <person name="Gohl D.M."/>
        </authorList>
    </citation>
    <scope>NUCLEOTIDE SEQUENCE</scope>
    <source>
        <strain evidence="6">Duluth1</strain>
        <tissue evidence="6">Whole animal</tissue>
    </source>
</reference>
<comment type="subcellular location">
    <subcellularLocation>
        <location evidence="1">Secreted</location>
    </subcellularLocation>
</comment>
<feature type="coiled-coil region" evidence="3">
    <location>
        <begin position="31"/>
        <end position="65"/>
    </location>
</feature>